<evidence type="ECO:0000256" key="2">
    <source>
        <dbReference type="ARBA" id="ARBA00022679"/>
    </source>
</evidence>
<keyword evidence="4" id="KW-0479">Metal-binding</keyword>
<dbReference type="InterPro" id="IPR026591">
    <property type="entry name" value="Sirtuin_cat_small_dom_sf"/>
</dbReference>
<feature type="binding site" evidence="4">
    <location>
        <position position="147"/>
    </location>
    <ligand>
        <name>Zn(2+)</name>
        <dbReference type="ChEBI" id="CHEBI:29105"/>
    </ligand>
</feature>
<feature type="domain" description="Deacetylase sirtuin-type" evidence="5">
    <location>
        <begin position="1"/>
        <end position="239"/>
    </location>
</feature>
<dbReference type="EC" id="2.3.1.286" evidence="1"/>
<keyword evidence="2" id="KW-0808">Transferase</keyword>
<dbReference type="SUPFAM" id="SSF52467">
    <property type="entry name" value="DHS-like NAD/FAD-binding domain"/>
    <property type="match status" value="1"/>
</dbReference>
<feature type="binding site" evidence="4">
    <location>
        <position position="144"/>
    </location>
    <ligand>
        <name>Zn(2+)</name>
        <dbReference type="ChEBI" id="CHEBI:29105"/>
    </ligand>
</feature>
<evidence type="ECO:0000313" key="7">
    <source>
        <dbReference type="Proteomes" id="UP000199647"/>
    </source>
</evidence>
<dbReference type="InterPro" id="IPR003000">
    <property type="entry name" value="Sirtuin"/>
</dbReference>
<dbReference type="GO" id="GO:0017136">
    <property type="term" value="F:histone deacetylase activity, NAD-dependent"/>
    <property type="evidence" value="ECO:0007669"/>
    <property type="project" value="TreeGrafter"/>
</dbReference>
<dbReference type="GO" id="GO:0046872">
    <property type="term" value="F:metal ion binding"/>
    <property type="evidence" value="ECO:0007669"/>
    <property type="project" value="UniProtKB-KW"/>
</dbReference>
<dbReference type="InterPro" id="IPR050134">
    <property type="entry name" value="NAD-dep_sirtuin_deacylases"/>
</dbReference>
<evidence type="ECO:0000256" key="3">
    <source>
        <dbReference type="ARBA" id="ARBA00023027"/>
    </source>
</evidence>
<accession>A0A1H9PCM1</accession>
<evidence type="ECO:0000259" key="5">
    <source>
        <dbReference type="PROSITE" id="PS50305"/>
    </source>
</evidence>
<dbReference type="PANTHER" id="PTHR11085">
    <property type="entry name" value="NAD-DEPENDENT PROTEIN DEACYLASE SIRTUIN-5, MITOCHONDRIAL-RELATED"/>
    <property type="match status" value="1"/>
</dbReference>
<dbReference type="CDD" id="cd01407">
    <property type="entry name" value="SIR2-fam"/>
    <property type="match status" value="1"/>
</dbReference>
<dbReference type="Gene3D" id="3.30.1600.10">
    <property type="entry name" value="SIR2/SIRT2 'Small Domain"/>
    <property type="match status" value="1"/>
</dbReference>
<dbReference type="InterPro" id="IPR029035">
    <property type="entry name" value="DHS-like_NAD/FAD-binding_dom"/>
</dbReference>
<dbReference type="OrthoDB" id="9800582at2"/>
<dbReference type="InterPro" id="IPR026590">
    <property type="entry name" value="Ssirtuin_cat_dom"/>
</dbReference>
<dbReference type="STRING" id="1855383.SAMN05216548_11948"/>
<feature type="active site" description="Proton acceptor" evidence="4">
    <location>
        <position position="111"/>
    </location>
</feature>
<dbReference type="GO" id="GO:0070403">
    <property type="term" value="F:NAD+ binding"/>
    <property type="evidence" value="ECO:0007669"/>
    <property type="project" value="InterPro"/>
</dbReference>
<keyword evidence="3" id="KW-0520">NAD</keyword>
<dbReference type="PROSITE" id="PS50305">
    <property type="entry name" value="SIRTUIN"/>
    <property type="match status" value="1"/>
</dbReference>
<feature type="binding site" evidence="4">
    <location>
        <position position="122"/>
    </location>
    <ligand>
        <name>Zn(2+)</name>
        <dbReference type="ChEBI" id="CHEBI:29105"/>
    </ligand>
</feature>
<keyword evidence="4" id="KW-0862">Zinc</keyword>
<reference evidence="6 7" key="1">
    <citation type="submission" date="2016-10" db="EMBL/GenBank/DDBJ databases">
        <authorList>
            <person name="de Groot N.N."/>
        </authorList>
    </citation>
    <scope>NUCLEOTIDE SEQUENCE [LARGE SCALE GENOMIC DNA]</scope>
    <source>
        <strain evidence="6 7">A52C2</strain>
    </source>
</reference>
<dbReference type="Pfam" id="PF02146">
    <property type="entry name" value="SIR2"/>
    <property type="match status" value="1"/>
</dbReference>
<gene>
    <name evidence="6" type="ORF">SAMN05216548_11948</name>
</gene>
<organism evidence="6 7">
    <name type="scientific">Faunimonas pinastri</name>
    <dbReference type="NCBI Taxonomy" id="1855383"/>
    <lineage>
        <taxon>Bacteria</taxon>
        <taxon>Pseudomonadati</taxon>
        <taxon>Pseudomonadota</taxon>
        <taxon>Alphaproteobacteria</taxon>
        <taxon>Hyphomicrobiales</taxon>
        <taxon>Afifellaceae</taxon>
        <taxon>Faunimonas</taxon>
    </lineage>
</organism>
<keyword evidence="7" id="KW-1185">Reference proteome</keyword>
<dbReference type="AlphaFoldDB" id="A0A1H9PCM1"/>
<dbReference type="PANTHER" id="PTHR11085:SF4">
    <property type="entry name" value="NAD-DEPENDENT PROTEIN DEACYLASE"/>
    <property type="match status" value="1"/>
</dbReference>
<name>A0A1H9PCM1_9HYPH</name>
<feature type="binding site" evidence="4">
    <location>
        <position position="119"/>
    </location>
    <ligand>
        <name>Zn(2+)</name>
        <dbReference type="ChEBI" id="CHEBI:29105"/>
    </ligand>
</feature>
<evidence type="ECO:0000256" key="1">
    <source>
        <dbReference type="ARBA" id="ARBA00012928"/>
    </source>
</evidence>
<sequence length="239" mass="25565">MIDAAQSIVAFTGAGISTESGIPDFRSPGGMWSRLKPITYGEFVASEEARLEDWRRRFVMNEDFARARPNAGHLALASLLAAGRDIRIITQNIDGLHTRSGFPADRLIELHGNSTYGRCLDCETRMELAAVRAAIDDTGASPRCPVCGGLVKAAVVSFGEAMPREGMNRAVEWSRRADLFMVIGSSLVVQPAATLPVIARQGGAELAIVNRDPTPLDGEADLLLRGSIGAIFERIGASG</sequence>
<proteinExistence type="predicted"/>
<dbReference type="Gene3D" id="3.40.50.1220">
    <property type="entry name" value="TPP-binding domain"/>
    <property type="match status" value="1"/>
</dbReference>
<dbReference type="Proteomes" id="UP000199647">
    <property type="component" value="Unassembled WGS sequence"/>
</dbReference>
<dbReference type="EMBL" id="FOFG01000019">
    <property type="protein sequence ID" value="SER45966.1"/>
    <property type="molecule type" value="Genomic_DNA"/>
</dbReference>
<dbReference type="RefSeq" id="WP_092499414.1">
    <property type="nucleotide sequence ID" value="NZ_FOFG01000019.1"/>
</dbReference>
<evidence type="ECO:0000313" key="6">
    <source>
        <dbReference type="EMBL" id="SER45966.1"/>
    </source>
</evidence>
<protein>
    <recommendedName>
        <fullName evidence="1">protein acetyllysine N-acetyltransferase</fullName>
        <ecNumber evidence="1">2.3.1.286</ecNumber>
    </recommendedName>
</protein>
<evidence type="ECO:0000256" key="4">
    <source>
        <dbReference type="PROSITE-ProRule" id="PRU00236"/>
    </source>
</evidence>